<evidence type="ECO:0000259" key="4">
    <source>
        <dbReference type="PROSITE" id="PS50893"/>
    </source>
</evidence>
<evidence type="ECO:0000256" key="3">
    <source>
        <dbReference type="ARBA" id="ARBA00022840"/>
    </source>
</evidence>
<reference evidence="6" key="1">
    <citation type="journal article" date="2019" name="Int. J. Syst. Evol. Microbiol.">
        <title>The Global Catalogue of Microorganisms (GCM) 10K type strain sequencing project: providing services to taxonomists for standard genome sequencing and annotation.</title>
        <authorList>
            <consortium name="The Broad Institute Genomics Platform"/>
            <consortium name="The Broad Institute Genome Sequencing Center for Infectious Disease"/>
            <person name="Wu L."/>
            <person name="Ma J."/>
        </authorList>
    </citation>
    <scope>NUCLEOTIDE SEQUENCE [LARGE SCALE GENOMIC DNA]</scope>
    <source>
        <strain evidence="6">TISTR 1511</strain>
    </source>
</reference>
<accession>A0ABW5RKA9</accession>
<dbReference type="InterPro" id="IPR003439">
    <property type="entry name" value="ABC_transporter-like_ATP-bd"/>
</dbReference>
<dbReference type="SMART" id="SM00382">
    <property type="entry name" value="AAA"/>
    <property type="match status" value="1"/>
</dbReference>
<keyword evidence="6" id="KW-1185">Reference proteome</keyword>
<dbReference type="InterPro" id="IPR015854">
    <property type="entry name" value="ABC_transpr_LolD-like"/>
</dbReference>
<dbReference type="Gene3D" id="3.40.50.300">
    <property type="entry name" value="P-loop containing nucleotide triphosphate hydrolases"/>
    <property type="match status" value="1"/>
</dbReference>
<dbReference type="InterPro" id="IPR003593">
    <property type="entry name" value="AAA+_ATPase"/>
</dbReference>
<proteinExistence type="predicted"/>
<evidence type="ECO:0000256" key="2">
    <source>
        <dbReference type="ARBA" id="ARBA00022741"/>
    </source>
</evidence>
<protein>
    <submittedName>
        <fullName evidence="5">ABC transporter ATP-binding protein</fullName>
    </submittedName>
</protein>
<dbReference type="PANTHER" id="PTHR24220">
    <property type="entry name" value="IMPORT ATP-BINDING PROTEIN"/>
    <property type="match status" value="1"/>
</dbReference>
<name>A0ABW5RKA9_9MICO</name>
<dbReference type="RefSeq" id="WP_306301613.1">
    <property type="nucleotide sequence ID" value="NZ_JBHUNF010000004.1"/>
</dbReference>
<organism evidence="5 6">
    <name type="scientific">Gulosibacter bifidus</name>
    <dbReference type="NCBI Taxonomy" id="272239"/>
    <lineage>
        <taxon>Bacteria</taxon>
        <taxon>Bacillati</taxon>
        <taxon>Actinomycetota</taxon>
        <taxon>Actinomycetes</taxon>
        <taxon>Micrococcales</taxon>
        <taxon>Microbacteriaceae</taxon>
        <taxon>Gulosibacter</taxon>
    </lineage>
</organism>
<evidence type="ECO:0000313" key="6">
    <source>
        <dbReference type="Proteomes" id="UP001597453"/>
    </source>
</evidence>
<dbReference type="InterPro" id="IPR027417">
    <property type="entry name" value="P-loop_NTPase"/>
</dbReference>
<evidence type="ECO:0000256" key="1">
    <source>
        <dbReference type="ARBA" id="ARBA00022448"/>
    </source>
</evidence>
<feature type="domain" description="ABC transporter" evidence="4">
    <location>
        <begin position="8"/>
        <end position="229"/>
    </location>
</feature>
<sequence>MMTQSPLLTLESVSRTYGSPPTTALNDVSFTVNSGEMVAITGPSGSGKSTLLNLIGALDRASSGEITIAGYQLSEARDADLSALRAHLIGFVFQQYHLEESQTAVDNVATGLLYTGMPLKNRREHARAALSRVGLSDRLNHTPRQLSGGQRQRVAIARAVVGDPPLLLADEPTGALDTRSGEQVLEILRDLNSTGTTVLVITHDRDVAAGFPRQISIRDGVIERDSQRA</sequence>
<dbReference type="InterPro" id="IPR017871">
    <property type="entry name" value="ABC_transporter-like_CS"/>
</dbReference>
<comment type="caution">
    <text evidence="5">The sequence shown here is derived from an EMBL/GenBank/DDBJ whole genome shotgun (WGS) entry which is preliminary data.</text>
</comment>
<dbReference type="PROSITE" id="PS50893">
    <property type="entry name" value="ABC_TRANSPORTER_2"/>
    <property type="match status" value="1"/>
</dbReference>
<dbReference type="InterPro" id="IPR017911">
    <property type="entry name" value="MacB-like_ATP-bd"/>
</dbReference>
<dbReference type="SUPFAM" id="SSF52540">
    <property type="entry name" value="P-loop containing nucleoside triphosphate hydrolases"/>
    <property type="match status" value="1"/>
</dbReference>
<dbReference type="CDD" id="cd03255">
    <property type="entry name" value="ABC_MJ0796_LolCDE_FtsE"/>
    <property type="match status" value="1"/>
</dbReference>
<dbReference type="PANTHER" id="PTHR24220:SF86">
    <property type="entry name" value="ABC TRANSPORTER ABCH.1"/>
    <property type="match status" value="1"/>
</dbReference>
<dbReference type="EMBL" id="JBHUNF010000004">
    <property type="protein sequence ID" value="MFD2675120.1"/>
    <property type="molecule type" value="Genomic_DNA"/>
</dbReference>
<dbReference type="GO" id="GO:0005524">
    <property type="term" value="F:ATP binding"/>
    <property type="evidence" value="ECO:0007669"/>
    <property type="project" value="UniProtKB-KW"/>
</dbReference>
<gene>
    <name evidence="5" type="ORF">ACFSUQ_07420</name>
</gene>
<evidence type="ECO:0000313" key="5">
    <source>
        <dbReference type="EMBL" id="MFD2675120.1"/>
    </source>
</evidence>
<dbReference type="Pfam" id="PF00005">
    <property type="entry name" value="ABC_tran"/>
    <property type="match status" value="1"/>
</dbReference>
<keyword evidence="1" id="KW-0813">Transport</keyword>
<keyword evidence="3 5" id="KW-0067">ATP-binding</keyword>
<dbReference type="Proteomes" id="UP001597453">
    <property type="component" value="Unassembled WGS sequence"/>
</dbReference>
<dbReference type="PROSITE" id="PS00211">
    <property type="entry name" value="ABC_TRANSPORTER_1"/>
    <property type="match status" value="1"/>
</dbReference>
<keyword evidence="2" id="KW-0547">Nucleotide-binding</keyword>